<proteinExistence type="predicted"/>
<comment type="caution">
    <text evidence="3">The sequence shown here is derived from an EMBL/GenBank/DDBJ whole genome shotgun (WGS) entry which is preliminary data.</text>
</comment>
<feature type="region of interest" description="Disordered" evidence="1">
    <location>
        <begin position="137"/>
        <end position="208"/>
    </location>
</feature>
<evidence type="ECO:0000256" key="1">
    <source>
        <dbReference type="SAM" id="MobiDB-lite"/>
    </source>
</evidence>
<keyword evidence="4" id="KW-1185">Reference proteome</keyword>
<feature type="chain" id="PRO_5043866890" evidence="2">
    <location>
        <begin position="24"/>
        <end position="432"/>
    </location>
</feature>
<feature type="region of interest" description="Disordered" evidence="1">
    <location>
        <begin position="223"/>
        <end position="297"/>
    </location>
</feature>
<evidence type="ECO:0000256" key="2">
    <source>
        <dbReference type="SAM" id="SignalP"/>
    </source>
</evidence>
<dbReference type="Proteomes" id="UP001487740">
    <property type="component" value="Unassembled WGS sequence"/>
</dbReference>
<feature type="compositionally biased region" description="Low complexity" evidence="1">
    <location>
        <begin position="273"/>
        <end position="289"/>
    </location>
</feature>
<sequence length="432" mass="48952">MARQLLSLAALVGWLSVLLPARASSVAEECREMAVLCLTIPLTAAKDRLRFDVAAAHHETRAAPKETPWPRHLHALTARRFPHAPPIPRPLQIDRRRPFVHYADRYEEEEEEEYAPPYDERQHFPDYDYESVQYEDNGREPQYDDHHDPDHDRDEYRAPPALRGHRPPHHEEDPHHHQRYPPIDARPPLHRTRGEEGGGGAGSCKTVNKNGMTCEVCRDDEGGYSEHCSHSTRSDQDETYATGRRHTKRDARPRLTDHLSNPSLYLGSERDLTSTTTTTTSATTATATTEPKEAESRQEMDFGFSFDDHDFTFHDGHLFDLDHEPAWYNRVTGTFRLHFLVCLIACESDEVLPSMKSPSDSRPALAQVEKHGMTCYVCPQGAGATAEECMYARHQPDGHDLHYSEETTYGTSSSSSSHYPERSSSFSSSAGH</sequence>
<feature type="region of interest" description="Disordered" evidence="1">
    <location>
        <begin position="400"/>
        <end position="432"/>
    </location>
</feature>
<reference evidence="3 4" key="1">
    <citation type="submission" date="2023-03" db="EMBL/GenBank/DDBJ databases">
        <title>High-quality genome of Scylla paramamosain provides insights in environmental adaptation.</title>
        <authorList>
            <person name="Zhang L."/>
        </authorList>
    </citation>
    <scope>NUCLEOTIDE SEQUENCE [LARGE SCALE GENOMIC DNA]</scope>
    <source>
        <strain evidence="3">LZ_2023a</strain>
        <tissue evidence="3">Muscle</tissue>
    </source>
</reference>
<keyword evidence="2" id="KW-0732">Signal</keyword>
<protein>
    <submittedName>
        <fullName evidence="3">Uncharacterized protein</fullName>
    </submittedName>
</protein>
<evidence type="ECO:0000313" key="4">
    <source>
        <dbReference type="Proteomes" id="UP001487740"/>
    </source>
</evidence>
<feature type="compositionally biased region" description="Basic and acidic residues" evidence="1">
    <location>
        <begin position="137"/>
        <end position="157"/>
    </location>
</feature>
<feature type="compositionally biased region" description="Basic and acidic residues" evidence="1">
    <location>
        <begin position="227"/>
        <end position="236"/>
    </location>
</feature>
<feature type="compositionally biased region" description="Low complexity" evidence="1">
    <location>
        <begin position="406"/>
        <end position="432"/>
    </location>
</feature>
<dbReference type="EMBL" id="JARAKH010000012">
    <property type="protein sequence ID" value="KAK8398343.1"/>
    <property type="molecule type" value="Genomic_DNA"/>
</dbReference>
<feature type="signal peptide" evidence="2">
    <location>
        <begin position="1"/>
        <end position="23"/>
    </location>
</feature>
<name>A0AAW0UGL5_SCYPA</name>
<organism evidence="3 4">
    <name type="scientific">Scylla paramamosain</name>
    <name type="common">Mud crab</name>
    <dbReference type="NCBI Taxonomy" id="85552"/>
    <lineage>
        <taxon>Eukaryota</taxon>
        <taxon>Metazoa</taxon>
        <taxon>Ecdysozoa</taxon>
        <taxon>Arthropoda</taxon>
        <taxon>Crustacea</taxon>
        <taxon>Multicrustacea</taxon>
        <taxon>Malacostraca</taxon>
        <taxon>Eumalacostraca</taxon>
        <taxon>Eucarida</taxon>
        <taxon>Decapoda</taxon>
        <taxon>Pleocyemata</taxon>
        <taxon>Brachyura</taxon>
        <taxon>Eubrachyura</taxon>
        <taxon>Portunoidea</taxon>
        <taxon>Portunidae</taxon>
        <taxon>Portuninae</taxon>
        <taxon>Scylla</taxon>
    </lineage>
</organism>
<evidence type="ECO:0000313" key="3">
    <source>
        <dbReference type="EMBL" id="KAK8398343.1"/>
    </source>
</evidence>
<dbReference type="AlphaFoldDB" id="A0AAW0UGL5"/>
<gene>
    <name evidence="3" type="ORF">O3P69_003908</name>
</gene>
<accession>A0AAW0UGL5</accession>